<dbReference type="PROSITE" id="PS50893">
    <property type="entry name" value="ABC_TRANSPORTER_2"/>
    <property type="match status" value="1"/>
</dbReference>
<evidence type="ECO:0000313" key="6">
    <source>
        <dbReference type="EMBL" id="TQK76398.1"/>
    </source>
</evidence>
<reference evidence="6 7" key="1">
    <citation type="submission" date="2019-06" db="EMBL/GenBank/DDBJ databases">
        <title>Sequencing the genomes of 1000 actinobacteria strains.</title>
        <authorList>
            <person name="Klenk H.-P."/>
        </authorList>
    </citation>
    <scope>NUCLEOTIDE SEQUENCE [LARGE SCALE GENOMIC DNA]</scope>
    <source>
        <strain evidence="6 7">DSM 10596</strain>
    </source>
</reference>
<dbReference type="GO" id="GO:0005886">
    <property type="term" value="C:plasma membrane"/>
    <property type="evidence" value="ECO:0007669"/>
    <property type="project" value="TreeGrafter"/>
</dbReference>
<evidence type="ECO:0000256" key="3">
    <source>
        <dbReference type="ARBA" id="ARBA00022840"/>
    </source>
</evidence>
<evidence type="ECO:0000313" key="7">
    <source>
        <dbReference type="Proteomes" id="UP000316181"/>
    </source>
</evidence>
<dbReference type="FunFam" id="3.40.50.300:FF:000032">
    <property type="entry name" value="Export ABC transporter ATP-binding protein"/>
    <property type="match status" value="1"/>
</dbReference>
<dbReference type="GO" id="GO:0098796">
    <property type="term" value="C:membrane protein complex"/>
    <property type="evidence" value="ECO:0007669"/>
    <property type="project" value="UniProtKB-ARBA"/>
</dbReference>
<dbReference type="SMART" id="SM00382">
    <property type="entry name" value="AAA"/>
    <property type="match status" value="1"/>
</dbReference>
<dbReference type="InterPro" id="IPR017911">
    <property type="entry name" value="MacB-like_ATP-bd"/>
</dbReference>
<dbReference type="InterPro" id="IPR003593">
    <property type="entry name" value="AAA+_ATPase"/>
</dbReference>
<evidence type="ECO:0000256" key="4">
    <source>
        <dbReference type="SAM" id="MobiDB-lite"/>
    </source>
</evidence>
<organism evidence="6 7">
    <name type="scientific">Rarobacter incanus</name>
    <dbReference type="NCBI Taxonomy" id="153494"/>
    <lineage>
        <taxon>Bacteria</taxon>
        <taxon>Bacillati</taxon>
        <taxon>Actinomycetota</taxon>
        <taxon>Actinomycetes</taxon>
        <taxon>Micrococcales</taxon>
        <taxon>Rarobacteraceae</taxon>
        <taxon>Rarobacter</taxon>
    </lineage>
</organism>
<dbReference type="EMBL" id="VFNV01000001">
    <property type="protein sequence ID" value="TQK76398.1"/>
    <property type="molecule type" value="Genomic_DNA"/>
</dbReference>
<gene>
    <name evidence="6" type="ORF">FB389_1069</name>
</gene>
<evidence type="ECO:0000256" key="2">
    <source>
        <dbReference type="ARBA" id="ARBA00022741"/>
    </source>
</evidence>
<sequence>MANTQSPRAGTTPPDSQPVIELVGGRKTYRSGSIEFEAMRGVDVTVNRGDYVAITGPSGSGKSTLMNILGCLDVLTAGEYRLAGHVVADLDETDLALLRNEEIGFVFQQFHLLPSLSAQRNVELPLVYRGVPRAERHRRALRALERVGLGDKAANRPGEMSGGQQQRVAVARALVGEPALLLADEPTGNLDSTSTNDVLALFDDLHEQGRTIVLITHEVEVAERAERQIHMRDGLVEELSLSKAGAR</sequence>
<dbReference type="InterPro" id="IPR027417">
    <property type="entry name" value="P-loop_NTPase"/>
</dbReference>
<keyword evidence="2" id="KW-0547">Nucleotide-binding</keyword>
<dbReference type="AlphaFoldDB" id="A0A542SPA4"/>
<dbReference type="Proteomes" id="UP000316181">
    <property type="component" value="Unassembled WGS sequence"/>
</dbReference>
<dbReference type="InterPro" id="IPR017871">
    <property type="entry name" value="ABC_transporter-like_CS"/>
</dbReference>
<dbReference type="SUPFAM" id="SSF52540">
    <property type="entry name" value="P-loop containing nucleoside triphosphate hydrolases"/>
    <property type="match status" value="1"/>
</dbReference>
<name>A0A542SPA4_9MICO</name>
<keyword evidence="1" id="KW-0813">Transport</keyword>
<feature type="domain" description="ABC transporter" evidence="5">
    <location>
        <begin position="20"/>
        <end position="247"/>
    </location>
</feature>
<dbReference type="InterPro" id="IPR015854">
    <property type="entry name" value="ABC_transpr_LolD-like"/>
</dbReference>
<keyword evidence="7" id="KW-1185">Reference proteome</keyword>
<dbReference type="PANTHER" id="PTHR24220">
    <property type="entry name" value="IMPORT ATP-BINDING PROTEIN"/>
    <property type="match status" value="1"/>
</dbReference>
<dbReference type="CDD" id="cd03255">
    <property type="entry name" value="ABC_MJ0796_LolCDE_FtsE"/>
    <property type="match status" value="1"/>
</dbReference>
<dbReference type="InterPro" id="IPR003439">
    <property type="entry name" value="ABC_transporter-like_ATP-bd"/>
</dbReference>
<accession>A0A542SPA4</accession>
<evidence type="ECO:0000256" key="1">
    <source>
        <dbReference type="ARBA" id="ARBA00022448"/>
    </source>
</evidence>
<protein>
    <submittedName>
        <fullName evidence="6">Putative ABC transport system ATP-binding protein</fullName>
    </submittedName>
</protein>
<dbReference type="GO" id="GO:0005524">
    <property type="term" value="F:ATP binding"/>
    <property type="evidence" value="ECO:0007669"/>
    <property type="project" value="UniProtKB-KW"/>
</dbReference>
<evidence type="ECO:0000259" key="5">
    <source>
        <dbReference type="PROSITE" id="PS50893"/>
    </source>
</evidence>
<dbReference type="GO" id="GO:0022857">
    <property type="term" value="F:transmembrane transporter activity"/>
    <property type="evidence" value="ECO:0007669"/>
    <property type="project" value="TreeGrafter"/>
</dbReference>
<dbReference type="PANTHER" id="PTHR24220:SF86">
    <property type="entry name" value="ABC TRANSPORTER ABCH.1"/>
    <property type="match status" value="1"/>
</dbReference>
<dbReference type="PROSITE" id="PS00211">
    <property type="entry name" value="ABC_TRANSPORTER_1"/>
    <property type="match status" value="1"/>
</dbReference>
<dbReference type="GO" id="GO:0016887">
    <property type="term" value="F:ATP hydrolysis activity"/>
    <property type="evidence" value="ECO:0007669"/>
    <property type="project" value="InterPro"/>
</dbReference>
<proteinExistence type="predicted"/>
<comment type="caution">
    <text evidence="6">The sequence shown here is derived from an EMBL/GenBank/DDBJ whole genome shotgun (WGS) entry which is preliminary data.</text>
</comment>
<dbReference type="Gene3D" id="3.40.50.300">
    <property type="entry name" value="P-loop containing nucleotide triphosphate hydrolases"/>
    <property type="match status" value="1"/>
</dbReference>
<dbReference type="RefSeq" id="WP_142111683.1">
    <property type="nucleotide sequence ID" value="NZ_BAAATB010000002.1"/>
</dbReference>
<feature type="region of interest" description="Disordered" evidence="4">
    <location>
        <begin position="1"/>
        <end position="20"/>
    </location>
</feature>
<dbReference type="OrthoDB" id="9802264at2"/>
<dbReference type="Pfam" id="PF00005">
    <property type="entry name" value="ABC_tran"/>
    <property type="match status" value="1"/>
</dbReference>
<keyword evidence="3 6" id="KW-0067">ATP-binding</keyword>